<dbReference type="Proteomes" id="UP001328107">
    <property type="component" value="Unassembled WGS sequence"/>
</dbReference>
<reference evidence="2" key="1">
    <citation type="submission" date="2022-10" db="EMBL/GenBank/DDBJ databases">
        <title>Genome assembly of Pristionchus species.</title>
        <authorList>
            <person name="Yoshida K."/>
            <person name="Sommer R.J."/>
        </authorList>
    </citation>
    <scope>NUCLEOTIDE SEQUENCE [LARGE SCALE GENOMIC DNA]</scope>
    <source>
        <strain evidence="2">RS5460</strain>
    </source>
</reference>
<evidence type="ECO:0000313" key="1">
    <source>
        <dbReference type="EMBL" id="GMR54891.1"/>
    </source>
</evidence>
<dbReference type="AlphaFoldDB" id="A0AAN5D166"/>
<proteinExistence type="predicted"/>
<gene>
    <name evidence="1" type="ORF">PMAYCL1PPCAC_25086</name>
</gene>
<keyword evidence="2" id="KW-1185">Reference proteome</keyword>
<sequence>SLADTVMFAWYMAGRAAIKANGDIVDASIAKLSEKAQEAALKLRDLACSDEPDTGKYCAEVEKVMSHQSKEVMQELEEHNADVAKAIGFISPPPPHAHTNCWRKV</sequence>
<dbReference type="EMBL" id="BTRK01000005">
    <property type="protein sequence ID" value="GMR54891.1"/>
    <property type="molecule type" value="Genomic_DNA"/>
</dbReference>
<evidence type="ECO:0000313" key="2">
    <source>
        <dbReference type="Proteomes" id="UP001328107"/>
    </source>
</evidence>
<accession>A0AAN5D166</accession>
<comment type="caution">
    <text evidence="1">The sequence shown here is derived from an EMBL/GenBank/DDBJ whole genome shotgun (WGS) entry which is preliminary data.</text>
</comment>
<feature type="non-terminal residue" evidence="1">
    <location>
        <position position="1"/>
    </location>
</feature>
<organism evidence="1 2">
    <name type="scientific">Pristionchus mayeri</name>
    <dbReference type="NCBI Taxonomy" id="1317129"/>
    <lineage>
        <taxon>Eukaryota</taxon>
        <taxon>Metazoa</taxon>
        <taxon>Ecdysozoa</taxon>
        <taxon>Nematoda</taxon>
        <taxon>Chromadorea</taxon>
        <taxon>Rhabditida</taxon>
        <taxon>Rhabditina</taxon>
        <taxon>Diplogasteromorpha</taxon>
        <taxon>Diplogasteroidea</taxon>
        <taxon>Neodiplogasteridae</taxon>
        <taxon>Pristionchus</taxon>
    </lineage>
</organism>
<protein>
    <submittedName>
        <fullName evidence="1">Uncharacterized protein</fullName>
    </submittedName>
</protein>
<name>A0AAN5D166_9BILA</name>